<reference evidence="2" key="1">
    <citation type="journal article" date="2019" name="Int. J. Syst. Evol. Microbiol.">
        <title>The Global Catalogue of Microorganisms (GCM) 10K type strain sequencing project: providing services to taxonomists for standard genome sequencing and annotation.</title>
        <authorList>
            <consortium name="The Broad Institute Genomics Platform"/>
            <consortium name="The Broad Institute Genome Sequencing Center for Infectious Disease"/>
            <person name="Wu L."/>
            <person name="Ma J."/>
        </authorList>
    </citation>
    <scope>NUCLEOTIDE SEQUENCE [LARGE SCALE GENOMIC DNA]</scope>
    <source>
        <strain evidence="2">CCUG 53903</strain>
    </source>
</reference>
<gene>
    <name evidence="1" type="ORF">ACFQU0_11600</name>
</gene>
<proteinExistence type="predicted"/>
<dbReference type="Proteomes" id="UP001596457">
    <property type="component" value="Unassembled WGS sequence"/>
</dbReference>
<dbReference type="RefSeq" id="WP_382200901.1">
    <property type="nucleotide sequence ID" value="NZ_JBHTBZ010000029.1"/>
</dbReference>
<organism evidence="1 2">
    <name type="scientific">Hydrogenophaga defluvii</name>
    <dbReference type="NCBI Taxonomy" id="249410"/>
    <lineage>
        <taxon>Bacteria</taxon>
        <taxon>Pseudomonadati</taxon>
        <taxon>Pseudomonadota</taxon>
        <taxon>Betaproteobacteria</taxon>
        <taxon>Burkholderiales</taxon>
        <taxon>Comamonadaceae</taxon>
        <taxon>Hydrogenophaga</taxon>
    </lineage>
</organism>
<name>A0ABW2SC16_9BURK</name>
<evidence type="ECO:0000313" key="1">
    <source>
        <dbReference type="EMBL" id="MFC7461066.1"/>
    </source>
</evidence>
<evidence type="ECO:0000313" key="2">
    <source>
        <dbReference type="Proteomes" id="UP001596457"/>
    </source>
</evidence>
<sequence length="91" mass="9718">MRANGAYNVAKERCDAFRGNDQDVCVKEAKLAHVAALASAKVVQANTDARADAKDDIREAQYKVEAEKCDTQTGDSKAACIKAAKAVYGKP</sequence>
<protein>
    <submittedName>
        <fullName evidence="1">Cell envelope biogenesis protein TolA</fullName>
    </submittedName>
</protein>
<comment type="caution">
    <text evidence="1">The sequence shown here is derived from an EMBL/GenBank/DDBJ whole genome shotgun (WGS) entry which is preliminary data.</text>
</comment>
<accession>A0ABW2SC16</accession>
<dbReference type="EMBL" id="JBHTBZ010000029">
    <property type="protein sequence ID" value="MFC7461066.1"/>
    <property type="molecule type" value="Genomic_DNA"/>
</dbReference>
<keyword evidence="2" id="KW-1185">Reference proteome</keyword>